<evidence type="ECO:0008006" key="4">
    <source>
        <dbReference type="Google" id="ProtNLM"/>
    </source>
</evidence>
<organism evidence="2 3">
    <name type="scientific">Pseudomaricurvus hydrocarbonicus</name>
    <dbReference type="NCBI Taxonomy" id="1470433"/>
    <lineage>
        <taxon>Bacteria</taxon>
        <taxon>Pseudomonadati</taxon>
        <taxon>Pseudomonadota</taxon>
        <taxon>Gammaproteobacteria</taxon>
        <taxon>Cellvibrionales</taxon>
        <taxon>Cellvibrionaceae</taxon>
        <taxon>Pseudomaricurvus</taxon>
    </lineage>
</organism>
<keyword evidence="1" id="KW-0732">Signal</keyword>
<dbReference type="Proteomes" id="UP000787472">
    <property type="component" value="Unassembled WGS sequence"/>
</dbReference>
<feature type="chain" id="PRO_5039351933" description="Transporter" evidence="1">
    <location>
        <begin position="23"/>
        <end position="258"/>
    </location>
</feature>
<dbReference type="AlphaFoldDB" id="A0A9E5JYH3"/>
<protein>
    <recommendedName>
        <fullName evidence="4">Transporter</fullName>
    </recommendedName>
</protein>
<name>A0A9E5JYH3_9GAMM</name>
<dbReference type="RefSeq" id="WP_167181503.1">
    <property type="nucleotide sequence ID" value="NZ_JAAONZ010000002.1"/>
</dbReference>
<dbReference type="EMBL" id="JAAONZ010000002">
    <property type="protein sequence ID" value="NHO64442.1"/>
    <property type="molecule type" value="Genomic_DNA"/>
</dbReference>
<comment type="caution">
    <text evidence="2">The sequence shown here is derived from an EMBL/GenBank/DDBJ whole genome shotgun (WGS) entry which is preliminary data.</text>
</comment>
<evidence type="ECO:0000256" key="1">
    <source>
        <dbReference type="SAM" id="SignalP"/>
    </source>
</evidence>
<accession>A0A9E5JYH3</accession>
<reference evidence="2" key="1">
    <citation type="submission" date="2020-03" db="EMBL/GenBank/DDBJ databases">
        <authorList>
            <person name="Guo F."/>
        </authorList>
    </citation>
    <scope>NUCLEOTIDE SEQUENCE</scope>
    <source>
        <strain evidence="2">JCM 30134</strain>
    </source>
</reference>
<dbReference type="Pfam" id="PF13557">
    <property type="entry name" value="Phenol_MetA_deg"/>
    <property type="match status" value="1"/>
</dbReference>
<feature type="signal peptide" evidence="1">
    <location>
        <begin position="1"/>
        <end position="22"/>
    </location>
</feature>
<sequence length="258" mass="27923">MPRLTTAVVTAAALFFLASAQAEDRAWKYTAGADYSSGDYGGDPVDTDILFLPVSASYSTGQWTYKASTALVKIDGPGNVIGIGGDGIVIDGGNTQSTAESGFGDTWLGAAYEVDAVPAQWFYLDVGAKLKIPTADDDKRLGTGEVDYSFSADVYKPYGQYTPFANLTYKIKGDPPQGDLDNVFALSLGSDYRYSDQRNFGASLDYQQSATSSDDSLELFAYVNHRLSDQYSVMFYNYLGLMDGSPDYGLGIQFSYRP</sequence>
<evidence type="ECO:0000313" key="2">
    <source>
        <dbReference type="EMBL" id="NHO64442.1"/>
    </source>
</evidence>
<evidence type="ECO:0000313" key="3">
    <source>
        <dbReference type="Proteomes" id="UP000787472"/>
    </source>
</evidence>
<proteinExistence type="predicted"/>
<gene>
    <name evidence="2" type="ORF">G8770_02620</name>
</gene>
<keyword evidence="3" id="KW-1185">Reference proteome</keyword>
<dbReference type="InterPro" id="IPR025737">
    <property type="entry name" value="FApF"/>
</dbReference>